<comment type="cofactor">
    <cofactor evidence="7">
        <name>Zn(2+)</name>
        <dbReference type="ChEBI" id="CHEBI:29105"/>
    </cofactor>
    <text evidence="7">Binds 2 Zn(2+) ions per subunit.</text>
</comment>
<dbReference type="HAMAP" id="MF_01374">
    <property type="entry name" value="Glyoxalase_2"/>
    <property type="match status" value="1"/>
</dbReference>
<evidence type="ECO:0000256" key="4">
    <source>
        <dbReference type="ARBA" id="ARBA00022723"/>
    </source>
</evidence>
<dbReference type="InterPro" id="IPR035680">
    <property type="entry name" value="Clx_II_MBL"/>
</dbReference>
<feature type="binding site" evidence="7">
    <location>
        <position position="55"/>
    </location>
    <ligand>
        <name>Zn(2+)</name>
        <dbReference type="ChEBI" id="CHEBI:29105"/>
        <label>1</label>
    </ligand>
</feature>
<keyword evidence="10" id="KW-1185">Reference proteome</keyword>
<evidence type="ECO:0000313" key="10">
    <source>
        <dbReference type="Proteomes" id="UP000028073"/>
    </source>
</evidence>
<evidence type="ECO:0000256" key="7">
    <source>
        <dbReference type="HAMAP-Rule" id="MF_01374"/>
    </source>
</evidence>
<dbReference type="AlphaFoldDB" id="A0A081N9E6"/>
<dbReference type="STRING" id="1137799.GZ78_24690"/>
<organism evidence="9 10">
    <name type="scientific">Endozoicomonas numazuensis</name>
    <dbReference type="NCBI Taxonomy" id="1137799"/>
    <lineage>
        <taxon>Bacteria</taxon>
        <taxon>Pseudomonadati</taxon>
        <taxon>Pseudomonadota</taxon>
        <taxon>Gammaproteobacteria</taxon>
        <taxon>Oceanospirillales</taxon>
        <taxon>Endozoicomonadaceae</taxon>
        <taxon>Endozoicomonas</taxon>
    </lineage>
</organism>
<feature type="binding site" evidence="7">
    <location>
        <position position="133"/>
    </location>
    <ligand>
        <name>Zn(2+)</name>
        <dbReference type="ChEBI" id="CHEBI:29105"/>
        <label>1</label>
    </ligand>
</feature>
<evidence type="ECO:0000259" key="8">
    <source>
        <dbReference type="SMART" id="SM00849"/>
    </source>
</evidence>
<proteinExistence type="inferred from homology"/>
<evidence type="ECO:0000256" key="6">
    <source>
        <dbReference type="ARBA" id="ARBA00022833"/>
    </source>
</evidence>
<dbReference type="CDD" id="cd07723">
    <property type="entry name" value="hydroxyacylglutathione_hydrolase_MBL-fold"/>
    <property type="match status" value="1"/>
</dbReference>
<feature type="domain" description="Metallo-beta-lactamase" evidence="8">
    <location>
        <begin position="12"/>
        <end position="171"/>
    </location>
</feature>
<dbReference type="InterPro" id="IPR036866">
    <property type="entry name" value="RibonucZ/Hydroxyglut_hydro"/>
</dbReference>
<dbReference type="GO" id="GO:0046872">
    <property type="term" value="F:metal ion binding"/>
    <property type="evidence" value="ECO:0007669"/>
    <property type="project" value="UniProtKB-KW"/>
</dbReference>
<dbReference type="PIRSF" id="PIRSF005457">
    <property type="entry name" value="Glx"/>
    <property type="match status" value="1"/>
</dbReference>
<dbReference type="InterPro" id="IPR032282">
    <property type="entry name" value="HAGH_C"/>
</dbReference>
<dbReference type="SMART" id="SM00849">
    <property type="entry name" value="Lactamase_B"/>
    <property type="match status" value="1"/>
</dbReference>
<dbReference type="Pfam" id="PF00753">
    <property type="entry name" value="Lactamase_B"/>
    <property type="match status" value="1"/>
</dbReference>
<dbReference type="eggNOG" id="COG0491">
    <property type="taxonomic scope" value="Bacteria"/>
</dbReference>
<reference evidence="9 10" key="1">
    <citation type="submission" date="2014-06" db="EMBL/GenBank/DDBJ databases">
        <title>Whole Genome Sequences of Three Symbiotic Endozoicomonas Bacteria.</title>
        <authorList>
            <person name="Neave M.J."/>
            <person name="Apprill A."/>
            <person name="Voolstra C.R."/>
        </authorList>
    </citation>
    <scope>NUCLEOTIDE SEQUENCE [LARGE SCALE GENOMIC DNA]</scope>
    <source>
        <strain evidence="9 10">DSM 25634</strain>
    </source>
</reference>
<dbReference type="InterPro" id="IPR001279">
    <property type="entry name" value="Metallo-B-lactamas"/>
</dbReference>
<comment type="caution">
    <text evidence="9">The sequence shown here is derived from an EMBL/GenBank/DDBJ whole genome shotgun (WGS) entry which is preliminary data.</text>
</comment>
<evidence type="ECO:0000256" key="2">
    <source>
        <dbReference type="ARBA" id="ARBA00004963"/>
    </source>
</evidence>
<dbReference type="EMBL" id="JOKH01000007">
    <property type="protein sequence ID" value="KEQ15069.1"/>
    <property type="molecule type" value="Genomic_DNA"/>
</dbReference>
<dbReference type="NCBIfam" id="TIGR03413">
    <property type="entry name" value="GSH_gloB"/>
    <property type="match status" value="1"/>
</dbReference>
<comment type="function">
    <text evidence="7">Thiolesterase that catalyzes the hydrolysis of S-D-lactoyl-glutathione to form glutathione and D-lactic acid.</text>
</comment>
<evidence type="ECO:0000256" key="1">
    <source>
        <dbReference type="ARBA" id="ARBA00001623"/>
    </source>
</evidence>
<dbReference type="Pfam" id="PF16123">
    <property type="entry name" value="HAGH_C"/>
    <property type="match status" value="1"/>
</dbReference>
<keyword evidence="6 7" id="KW-0862">Zinc</keyword>
<evidence type="ECO:0000256" key="5">
    <source>
        <dbReference type="ARBA" id="ARBA00022801"/>
    </source>
</evidence>
<dbReference type="RefSeq" id="WP_034841376.1">
    <property type="nucleotide sequence ID" value="NZ_JOKH01000007.1"/>
</dbReference>
<dbReference type="InterPro" id="IPR017782">
    <property type="entry name" value="Hydroxyacylglutathione_Hdrlase"/>
</dbReference>
<feature type="binding site" evidence="7">
    <location>
        <position position="60"/>
    </location>
    <ligand>
        <name>Zn(2+)</name>
        <dbReference type="ChEBI" id="CHEBI:29105"/>
        <label>2</label>
    </ligand>
</feature>
<dbReference type="SUPFAM" id="SSF56281">
    <property type="entry name" value="Metallo-hydrolase/oxidoreductase"/>
    <property type="match status" value="1"/>
</dbReference>
<keyword evidence="5 7" id="KW-0378">Hydrolase</keyword>
<dbReference type="EC" id="3.1.2.6" evidence="7"/>
<keyword evidence="4 7" id="KW-0479">Metal-binding</keyword>
<dbReference type="PANTHER" id="PTHR43705:SF1">
    <property type="entry name" value="HYDROXYACYLGLUTATHIONE HYDROLASE GLOB"/>
    <property type="match status" value="1"/>
</dbReference>
<dbReference type="UniPathway" id="UPA00619">
    <property type="reaction ID" value="UER00676"/>
</dbReference>
<dbReference type="Proteomes" id="UP000028073">
    <property type="component" value="Unassembled WGS sequence"/>
</dbReference>
<accession>A0A081N9E6</accession>
<protein>
    <recommendedName>
        <fullName evidence="7">Hydroxyacylglutathione hydrolase</fullName>
        <ecNumber evidence="7">3.1.2.6</ecNumber>
    </recommendedName>
    <alternativeName>
        <fullName evidence="7">Glyoxalase II</fullName>
        <shortName evidence="7">Glx II</shortName>
    </alternativeName>
</protein>
<sequence length="261" mass="29534">MIQIRAIPAFQDNYIWLLSENSSQQCLVVDPGDAVVVEQSLEAWGLELSGILVTHHHWDHTNGIEALTKNRNIPVYGPDNEAITSITHPLRDSDTFTVLNTHFQILKTPGHTLDHIVFFSIPDQGDPFMFCGDTLFSAGCGRLFEGTAEQMQSSFDKLRSLPENTRIYCTHEYTLANLAFAKAVEPENHSIDNYLNRVTQLRQQHRPSLPSTIKLELTINPFMRTDQNSVITAVKEHAPDTTLSSEAEVFGALRQWKDRFQ</sequence>
<dbReference type="InterPro" id="IPR050110">
    <property type="entry name" value="Glyoxalase_II_hydrolase"/>
</dbReference>
<dbReference type="GO" id="GO:0019243">
    <property type="term" value="P:methylglyoxal catabolic process to D-lactate via S-lactoyl-glutathione"/>
    <property type="evidence" value="ECO:0007669"/>
    <property type="project" value="UniProtKB-UniRule"/>
</dbReference>
<dbReference type="Gene3D" id="3.60.15.10">
    <property type="entry name" value="Ribonuclease Z/Hydroxyacylglutathione hydrolase-like"/>
    <property type="match status" value="1"/>
</dbReference>
<evidence type="ECO:0000313" key="9">
    <source>
        <dbReference type="EMBL" id="KEQ15069.1"/>
    </source>
</evidence>
<feature type="binding site" evidence="7">
    <location>
        <position position="57"/>
    </location>
    <ligand>
        <name>Zn(2+)</name>
        <dbReference type="ChEBI" id="CHEBI:29105"/>
        <label>1</label>
    </ligand>
</feature>
<comment type="subunit">
    <text evidence="7">Monomer.</text>
</comment>
<dbReference type="GO" id="GO:0004416">
    <property type="term" value="F:hydroxyacylglutathione hydrolase activity"/>
    <property type="evidence" value="ECO:0007669"/>
    <property type="project" value="UniProtKB-UniRule"/>
</dbReference>
<comment type="catalytic activity">
    <reaction evidence="1 7">
        <text>an S-(2-hydroxyacyl)glutathione + H2O = a 2-hydroxy carboxylate + glutathione + H(+)</text>
        <dbReference type="Rhea" id="RHEA:21864"/>
        <dbReference type="ChEBI" id="CHEBI:15377"/>
        <dbReference type="ChEBI" id="CHEBI:15378"/>
        <dbReference type="ChEBI" id="CHEBI:57925"/>
        <dbReference type="ChEBI" id="CHEBI:58896"/>
        <dbReference type="ChEBI" id="CHEBI:71261"/>
        <dbReference type="EC" id="3.1.2.6"/>
    </reaction>
</comment>
<dbReference type="PANTHER" id="PTHR43705">
    <property type="entry name" value="HYDROXYACYLGLUTATHIONE HYDROLASE"/>
    <property type="match status" value="1"/>
</dbReference>
<feature type="binding site" evidence="7">
    <location>
        <position position="171"/>
    </location>
    <ligand>
        <name>Zn(2+)</name>
        <dbReference type="ChEBI" id="CHEBI:29105"/>
        <label>2</label>
    </ligand>
</feature>
<gene>
    <name evidence="7" type="primary">gloB</name>
    <name evidence="9" type="ORF">GZ78_24690</name>
</gene>
<dbReference type="OrthoDB" id="9802248at2"/>
<feature type="binding site" evidence="7">
    <location>
        <position position="111"/>
    </location>
    <ligand>
        <name>Zn(2+)</name>
        <dbReference type="ChEBI" id="CHEBI:29105"/>
        <label>1</label>
    </ligand>
</feature>
<comment type="similarity">
    <text evidence="3 7">Belongs to the metallo-beta-lactamase superfamily. Glyoxalase II family.</text>
</comment>
<feature type="binding site" evidence="7">
    <location>
        <position position="59"/>
    </location>
    <ligand>
        <name>Zn(2+)</name>
        <dbReference type="ChEBI" id="CHEBI:29105"/>
        <label>2</label>
    </ligand>
</feature>
<evidence type="ECO:0000256" key="3">
    <source>
        <dbReference type="ARBA" id="ARBA00006759"/>
    </source>
</evidence>
<name>A0A081N9E6_9GAMM</name>
<feature type="binding site" evidence="7">
    <location>
        <position position="133"/>
    </location>
    <ligand>
        <name>Zn(2+)</name>
        <dbReference type="ChEBI" id="CHEBI:29105"/>
        <label>2</label>
    </ligand>
</feature>
<comment type="pathway">
    <text evidence="2 7">Secondary metabolite metabolism; methylglyoxal degradation; (R)-lactate from methylglyoxal: step 2/2.</text>
</comment>